<keyword evidence="1" id="KW-0677">Repeat</keyword>
<dbReference type="PANTHER" id="PTHR44170">
    <property type="entry name" value="PROTEIN SIDEKICK"/>
    <property type="match status" value="1"/>
</dbReference>
<evidence type="ECO:0000313" key="9">
    <source>
        <dbReference type="Proteomes" id="UP000820818"/>
    </source>
</evidence>
<feature type="domain" description="Ig-like" evidence="6">
    <location>
        <begin position="387"/>
        <end position="475"/>
    </location>
</feature>
<dbReference type="InterPro" id="IPR036179">
    <property type="entry name" value="Ig-like_dom_sf"/>
</dbReference>
<dbReference type="PANTHER" id="PTHR44170:SF6">
    <property type="entry name" value="CONTACTIN"/>
    <property type="match status" value="1"/>
</dbReference>
<dbReference type="InterPro" id="IPR003961">
    <property type="entry name" value="FN3_dom"/>
</dbReference>
<keyword evidence="9" id="KW-1185">Reference proteome</keyword>
<feature type="signal peptide" evidence="5">
    <location>
        <begin position="1"/>
        <end position="25"/>
    </location>
</feature>
<dbReference type="InterPro" id="IPR003598">
    <property type="entry name" value="Ig_sub2"/>
</dbReference>
<evidence type="ECO:0000259" key="7">
    <source>
        <dbReference type="PROSITE" id="PS50853"/>
    </source>
</evidence>
<feature type="region of interest" description="Disordered" evidence="3">
    <location>
        <begin position="173"/>
        <end position="194"/>
    </location>
</feature>
<feature type="compositionally biased region" description="Low complexity" evidence="3">
    <location>
        <begin position="76"/>
        <end position="87"/>
    </location>
</feature>
<feature type="transmembrane region" description="Helical" evidence="4">
    <location>
        <begin position="783"/>
        <end position="805"/>
    </location>
</feature>
<gene>
    <name evidence="8" type="ORF">GHT06_016685</name>
</gene>
<evidence type="ECO:0000256" key="3">
    <source>
        <dbReference type="SAM" id="MobiDB-lite"/>
    </source>
</evidence>
<feature type="compositionally biased region" description="Polar residues" evidence="3">
    <location>
        <begin position="740"/>
        <end position="753"/>
    </location>
</feature>
<keyword evidence="4" id="KW-0472">Membrane</keyword>
<proteinExistence type="predicted"/>
<dbReference type="InterPro" id="IPR013783">
    <property type="entry name" value="Ig-like_fold"/>
</dbReference>
<dbReference type="GO" id="GO:0007399">
    <property type="term" value="P:nervous system development"/>
    <property type="evidence" value="ECO:0007669"/>
    <property type="project" value="TreeGrafter"/>
</dbReference>
<keyword evidence="5" id="KW-0732">Signal</keyword>
<accession>A0AAD5PR85</accession>
<feature type="domain" description="Ig-like" evidence="6">
    <location>
        <begin position="186"/>
        <end position="283"/>
    </location>
</feature>
<dbReference type="InterPro" id="IPR007110">
    <property type="entry name" value="Ig-like_dom"/>
</dbReference>
<evidence type="ECO:0000256" key="2">
    <source>
        <dbReference type="ARBA" id="ARBA00023157"/>
    </source>
</evidence>
<name>A0AAD5PR85_9CRUS</name>
<sequence length="967" mass="106302">MAADRRRFWTASLVMAGLLATAVRAVTMTSGVSFVRSPQPIVAPPGDRVVFECETNVPPERVVWLHNGADMSVHYNNTNGGASTSSSNRRKGRRAIDDEAASFRMREGEGSPKSAVHLILRISKNPHRYRQQAGDYQCVAWFGAVALTSLPARLSIAVLGDFPHLPPSFVSSLEAESVQPSGPGRPTLRDNGSGLSSSGSVYVLEVFAGETAVLPCPPPPSDPPATLTFFKDGKPVINNDRVRLMVSGNLHVINVSSADQGQYSCTAANHITGELIDGQRVLKLVVKGAPVRTKAATITWQPEERYISQIGHNVTLECAVTGWPKPQIRWMRDSNRPLPVGRSYYLGGGALVVTGLMDQDEGGYTCEASNAAGPPLRSSTLLQLTEPVSMIKSPRDARVEEGAQVVLACEARGRPPPQHYWVFNGNAVSNDTHVIITDQQLTIINVTKRHAGIFQCFVSNSLSKVDGGAATLEVIPRSKVASSLSSSSSLTAFSDEEEDDDLDMESFFDPTVAPPLKPTADSEKKGKSKGGKNRPREMIPPTRPNITRLTDESVMVRWSVPLNEGLPIEFFKVQYKEADKRGSRWKTIDEDIPSHIRSYEVAGLKSGQTYRFRIAAVYSNNDNKLGPNSGRFLLEKEAPKRKPGYSPLIEIAEAVSQSAIMIQWKYPELDSVPLEGFFIYYRSTTSAGDYTKVTVLGGNTRTHIVTHLLPETHYDLKMQSFNMQGTSEFSRIVTAKTQSSTMFTPSSSTNRQHNGMHRDSDTSNSIGPLDVVSSDTAVTNDTLYVVLGSVLGGLTVLVVLLVALYHCRQRSAEREHDRSVWNGKPITSENGNTISVPPNHHYVHHHHHNHKMHNGFVDQHRPMYATDGQHVDNDETAETSFCQRTQHRSSGDLLRSTDSLSRNSSLKRGYIRNGSTPSLHQHPANRKVVDSNTLPLLMHHNNGRRDPCMDDAEWEASVPPADSEKFI</sequence>
<feature type="domain" description="Fibronectin type-III" evidence="7">
    <location>
        <begin position="646"/>
        <end position="740"/>
    </location>
</feature>
<feature type="region of interest" description="Disordered" evidence="3">
    <location>
        <begin position="505"/>
        <end position="545"/>
    </location>
</feature>
<evidence type="ECO:0000256" key="5">
    <source>
        <dbReference type="SAM" id="SignalP"/>
    </source>
</evidence>
<dbReference type="SUPFAM" id="SSF49265">
    <property type="entry name" value="Fibronectin type III"/>
    <property type="match status" value="1"/>
</dbReference>
<evidence type="ECO:0000259" key="6">
    <source>
        <dbReference type="PROSITE" id="PS50835"/>
    </source>
</evidence>
<organism evidence="8 9">
    <name type="scientific">Daphnia sinensis</name>
    <dbReference type="NCBI Taxonomy" id="1820382"/>
    <lineage>
        <taxon>Eukaryota</taxon>
        <taxon>Metazoa</taxon>
        <taxon>Ecdysozoa</taxon>
        <taxon>Arthropoda</taxon>
        <taxon>Crustacea</taxon>
        <taxon>Branchiopoda</taxon>
        <taxon>Diplostraca</taxon>
        <taxon>Cladocera</taxon>
        <taxon>Anomopoda</taxon>
        <taxon>Daphniidae</taxon>
        <taxon>Daphnia</taxon>
        <taxon>Daphnia similis group</taxon>
    </lineage>
</organism>
<dbReference type="SMART" id="SM00409">
    <property type="entry name" value="IG"/>
    <property type="match status" value="4"/>
</dbReference>
<dbReference type="Pfam" id="PF00041">
    <property type="entry name" value="fn3"/>
    <property type="match status" value="2"/>
</dbReference>
<dbReference type="InterPro" id="IPR036116">
    <property type="entry name" value="FN3_sf"/>
</dbReference>
<feature type="compositionally biased region" description="Polar residues" evidence="3">
    <location>
        <begin position="896"/>
        <end position="906"/>
    </location>
</feature>
<dbReference type="EMBL" id="WJBH02000006">
    <property type="protein sequence ID" value="KAI9556891.1"/>
    <property type="molecule type" value="Genomic_DNA"/>
</dbReference>
<feature type="domain" description="Fibronectin type-III" evidence="7">
    <location>
        <begin position="540"/>
        <end position="639"/>
    </location>
</feature>
<dbReference type="Proteomes" id="UP000820818">
    <property type="component" value="Linkage Group LG6"/>
</dbReference>
<keyword evidence="2" id="KW-1015">Disulfide bond</keyword>
<dbReference type="Gene3D" id="2.60.40.10">
    <property type="entry name" value="Immunoglobulins"/>
    <property type="match status" value="6"/>
</dbReference>
<dbReference type="PROSITE" id="PS50835">
    <property type="entry name" value="IG_LIKE"/>
    <property type="match status" value="4"/>
</dbReference>
<feature type="region of interest" description="Disordered" evidence="3">
    <location>
        <begin position="881"/>
        <end position="923"/>
    </location>
</feature>
<dbReference type="InterPro" id="IPR003599">
    <property type="entry name" value="Ig_sub"/>
</dbReference>
<evidence type="ECO:0000256" key="4">
    <source>
        <dbReference type="SAM" id="Phobius"/>
    </source>
</evidence>
<dbReference type="Pfam" id="PF13927">
    <property type="entry name" value="Ig_3"/>
    <property type="match status" value="3"/>
</dbReference>
<dbReference type="AlphaFoldDB" id="A0AAD5PR85"/>
<dbReference type="SMART" id="SM00060">
    <property type="entry name" value="FN3"/>
    <property type="match status" value="2"/>
</dbReference>
<comment type="caution">
    <text evidence="8">The sequence shown here is derived from an EMBL/GenBank/DDBJ whole genome shotgun (WGS) entry which is preliminary data.</text>
</comment>
<reference evidence="8 9" key="1">
    <citation type="submission" date="2022-05" db="EMBL/GenBank/DDBJ databases">
        <title>A multi-omics perspective on studying reproductive biology in Daphnia sinensis.</title>
        <authorList>
            <person name="Jia J."/>
        </authorList>
    </citation>
    <scope>NUCLEOTIDE SEQUENCE [LARGE SCALE GENOMIC DNA]</scope>
    <source>
        <strain evidence="8 9">WSL</strain>
    </source>
</reference>
<feature type="region of interest" description="Disordered" evidence="3">
    <location>
        <begin position="940"/>
        <end position="967"/>
    </location>
</feature>
<keyword evidence="4" id="KW-1133">Transmembrane helix</keyword>
<feature type="region of interest" description="Disordered" evidence="3">
    <location>
        <begin position="75"/>
        <end position="94"/>
    </location>
</feature>
<feature type="chain" id="PRO_5042204889" evidence="5">
    <location>
        <begin position="26"/>
        <end position="967"/>
    </location>
</feature>
<feature type="region of interest" description="Disordered" evidence="3">
    <location>
        <begin position="740"/>
        <end position="766"/>
    </location>
</feature>
<evidence type="ECO:0000313" key="8">
    <source>
        <dbReference type="EMBL" id="KAI9556891.1"/>
    </source>
</evidence>
<evidence type="ECO:0000256" key="1">
    <source>
        <dbReference type="ARBA" id="ARBA00022737"/>
    </source>
</evidence>
<dbReference type="GO" id="GO:0098609">
    <property type="term" value="P:cell-cell adhesion"/>
    <property type="evidence" value="ECO:0007669"/>
    <property type="project" value="TreeGrafter"/>
</dbReference>
<dbReference type="SMART" id="SM00408">
    <property type="entry name" value="IGc2"/>
    <property type="match status" value="4"/>
</dbReference>
<keyword evidence="4" id="KW-0812">Transmembrane</keyword>
<dbReference type="CDD" id="cd00063">
    <property type="entry name" value="FN3"/>
    <property type="match status" value="2"/>
</dbReference>
<feature type="domain" description="Ig-like" evidence="6">
    <location>
        <begin position="290"/>
        <end position="382"/>
    </location>
</feature>
<dbReference type="PROSITE" id="PS50853">
    <property type="entry name" value="FN3"/>
    <property type="match status" value="2"/>
</dbReference>
<protein>
    <submittedName>
        <fullName evidence="8">Interference hedgehog</fullName>
    </submittedName>
</protein>
<feature type="domain" description="Ig-like" evidence="6">
    <location>
        <begin position="32"/>
        <end position="155"/>
    </location>
</feature>
<dbReference type="SUPFAM" id="SSF48726">
    <property type="entry name" value="Immunoglobulin"/>
    <property type="match status" value="3"/>
</dbReference>